<proteinExistence type="predicted"/>
<evidence type="ECO:0000313" key="1">
    <source>
        <dbReference type="EMBL" id="KAG7380207.1"/>
    </source>
</evidence>
<comment type="caution">
    <text evidence="1">The sequence shown here is derived from an EMBL/GenBank/DDBJ whole genome shotgun (WGS) entry which is preliminary data.</text>
</comment>
<reference evidence="1" key="1">
    <citation type="submission" date="2021-02" db="EMBL/GenBank/DDBJ databases">
        <authorList>
            <person name="Palmer J.M."/>
        </authorList>
    </citation>
    <scope>NUCLEOTIDE SEQUENCE</scope>
    <source>
        <strain evidence="1">SCRP734</strain>
    </source>
</reference>
<protein>
    <submittedName>
        <fullName evidence="1">Uncharacterized protein</fullName>
    </submittedName>
</protein>
<evidence type="ECO:0000313" key="2">
    <source>
        <dbReference type="Proteomes" id="UP000694044"/>
    </source>
</evidence>
<dbReference type="EMBL" id="JAGDFM010000305">
    <property type="protein sequence ID" value="KAG7380207.1"/>
    <property type="molecule type" value="Genomic_DNA"/>
</dbReference>
<accession>A0A8T1VFY1</accession>
<keyword evidence="2" id="KW-1185">Reference proteome</keyword>
<organism evidence="1 2">
    <name type="scientific">Phytophthora pseudosyringae</name>
    <dbReference type="NCBI Taxonomy" id="221518"/>
    <lineage>
        <taxon>Eukaryota</taxon>
        <taxon>Sar</taxon>
        <taxon>Stramenopiles</taxon>
        <taxon>Oomycota</taxon>
        <taxon>Peronosporomycetes</taxon>
        <taxon>Peronosporales</taxon>
        <taxon>Peronosporaceae</taxon>
        <taxon>Phytophthora</taxon>
    </lineage>
</organism>
<name>A0A8T1VFY1_9STRA</name>
<dbReference type="AlphaFoldDB" id="A0A8T1VFY1"/>
<dbReference type="Proteomes" id="UP000694044">
    <property type="component" value="Unassembled WGS sequence"/>
</dbReference>
<sequence>MAPDTLVQQMPSLPSRGRVYLSRPRVQPVVPTRELEAKYMAAQQLAPPQEEDIFLSALSKPQRKPAPSATHELRQLRADAAAMETQLASLCVKWQENLPDRAVREAACEAAKAKWISSQAEQVNRTLKDQVLQQQLYLASLQHFMTQSPFLAPSRSKELYEGMHGYSELSETMSEAQRTSHLQSQCEMGVRLVPALMGRFARQHLPSVTFKIPFSHTSVMADGNFTYVSNILLCRIPHRSLEVAVGAALHYFQNLSTELKVHLGVQCDLEVVQDLGDARAYSQMRYFNGPNFSSTSNTTLAARISPESAVVVADFVDQDVRYPIDRTSDGRVGLDSCLALLMTPERDPVTGQEHVLVQRLSVNRYNLPPTSPRLHHEIRSTLPWFNGDLLMEVICRQLEQGSPARALPSSR</sequence>
<gene>
    <name evidence="1" type="ORF">PHYPSEUDO_007629</name>
</gene>
<dbReference type="OrthoDB" id="116027at2759"/>